<sequence>NFVAGHILADEALIVPFPTLAIYDNDKKSWSVIIKAWVYLPIEGKKLSTPITAIRNYLPKFWKKATPPAVATTNEIEEEKIDEKDETDNLSDSEEALTNPARLALFFVSNQVKVVTKSIINGIEHILQPSDSSGFIEDKIEISQDDIVKLYPQLISKYEDMKFDYEIQLKEPSGNQSFSCTIYLLNKNGISIISDFDDTIKKSNVLSKRSLIKHTFYSYFKPVDGMSDLYQKWYDQGAQFHYISASPYQLFPIGTVQLRRFYLFNSTCLQFFKAADTYKIEKIKELINGYPERRYICVGDSGELDPEVYGEMARAYPKNIVHIFIRDICILPQCLPTCRDRYEKAFENLSDKLWKTFKDPTEIETDLEEILKKINE</sequence>
<gene>
    <name evidence="2" type="ORF">OVA965_LOCUS40245</name>
    <name evidence="3" type="ORF">TMI583_LOCUS41651</name>
</gene>
<organism evidence="3 4">
    <name type="scientific">Didymodactylos carnosus</name>
    <dbReference type="NCBI Taxonomy" id="1234261"/>
    <lineage>
        <taxon>Eukaryota</taxon>
        <taxon>Metazoa</taxon>
        <taxon>Spiralia</taxon>
        <taxon>Gnathifera</taxon>
        <taxon>Rotifera</taxon>
        <taxon>Eurotatoria</taxon>
        <taxon>Bdelloidea</taxon>
        <taxon>Philodinida</taxon>
        <taxon>Philodinidae</taxon>
        <taxon>Didymodactylos</taxon>
    </lineage>
</organism>
<dbReference type="Proteomes" id="UP000677228">
    <property type="component" value="Unassembled WGS sequence"/>
</dbReference>
<name>A0A8S2UUP2_9BILA</name>
<dbReference type="PANTHER" id="PTHR28208">
    <property type="entry name" value="PHOSPHATIDATE PHOSPHATASE APP1"/>
    <property type="match status" value="1"/>
</dbReference>
<evidence type="ECO:0000313" key="3">
    <source>
        <dbReference type="EMBL" id="CAF4362742.1"/>
    </source>
</evidence>
<protein>
    <recommendedName>
        <fullName evidence="1">Phosphatidate phosphatase APP1 catalytic domain-containing protein</fullName>
    </recommendedName>
</protein>
<dbReference type="Pfam" id="PF09949">
    <property type="entry name" value="APP1_cat"/>
    <property type="match status" value="1"/>
</dbReference>
<reference evidence="3" key="1">
    <citation type="submission" date="2021-02" db="EMBL/GenBank/DDBJ databases">
        <authorList>
            <person name="Nowell W R."/>
        </authorList>
    </citation>
    <scope>NUCLEOTIDE SEQUENCE</scope>
</reference>
<dbReference type="AlphaFoldDB" id="A0A8S2UUP2"/>
<feature type="domain" description="Phosphatidate phosphatase APP1 catalytic" evidence="1">
    <location>
        <begin position="190"/>
        <end position="327"/>
    </location>
</feature>
<evidence type="ECO:0000313" key="2">
    <source>
        <dbReference type="EMBL" id="CAF1568982.1"/>
    </source>
</evidence>
<dbReference type="EMBL" id="CAJOBA010066090">
    <property type="protein sequence ID" value="CAF4362742.1"/>
    <property type="molecule type" value="Genomic_DNA"/>
</dbReference>
<evidence type="ECO:0000313" key="4">
    <source>
        <dbReference type="Proteomes" id="UP000682733"/>
    </source>
</evidence>
<comment type="caution">
    <text evidence="3">The sequence shown here is derived from an EMBL/GenBank/DDBJ whole genome shotgun (WGS) entry which is preliminary data.</text>
</comment>
<dbReference type="PANTHER" id="PTHR28208:SF1">
    <property type="entry name" value="FILAMENT ORGANIZATION PROTEIN APP1-LIKE, PUTATIVE (AFU_ORTHOLOGUE AFUA_1G06650)-RELATED"/>
    <property type="match status" value="1"/>
</dbReference>
<evidence type="ECO:0000259" key="1">
    <source>
        <dbReference type="Pfam" id="PF09949"/>
    </source>
</evidence>
<dbReference type="InterPro" id="IPR052935">
    <property type="entry name" value="Mg2+_PAP"/>
</dbReference>
<dbReference type="Proteomes" id="UP000682733">
    <property type="component" value="Unassembled WGS sequence"/>
</dbReference>
<accession>A0A8S2UUP2</accession>
<feature type="non-terminal residue" evidence="3">
    <location>
        <position position="1"/>
    </location>
</feature>
<dbReference type="EMBL" id="CAJNOK010043336">
    <property type="protein sequence ID" value="CAF1568982.1"/>
    <property type="molecule type" value="Genomic_DNA"/>
</dbReference>
<dbReference type="InterPro" id="IPR019236">
    <property type="entry name" value="APP1_cat"/>
</dbReference>
<feature type="non-terminal residue" evidence="3">
    <location>
        <position position="376"/>
    </location>
</feature>
<proteinExistence type="predicted"/>
<dbReference type="GO" id="GO:0008195">
    <property type="term" value="F:phosphatidate phosphatase activity"/>
    <property type="evidence" value="ECO:0007669"/>
    <property type="project" value="InterPro"/>
</dbReference>